<reference evidence="4" key="1">
    <citation type="submission" date="2015-09" db="EMBL/GenBank/DDBJ databases">
        <authorList>
            <person name="Bertelli C."/>
        </authorList>
    </citation>
    <scope>NUCLEOTIDE SEQUENCE [LARGE SCALE GENOMIC DNA]</scope>
    <source>
        <strain evidence="4">KNic</strain>
    </source>
</reference>
<dbReference type="InterPro" id="IPR035163">
    <property type="entry name" value="Pom"/>
</dbReference>
<evidence type="ECO:0000256" key="1">
    <source>
        <dbReference type="SAM" id="SignalP"/>
    </source>
</evidence>
<dbReference type="Proteomes" id="UP000069902">
    <property type="component" value="Chromosome cPNK"/>
</dbReference>
<dbReference type="InterPro" id="IPR036709">
    <property type="entry name" value="Autotransporte_beta_dom_sf"/>
</dbReference>
<sequence length="325" mass="37351">MRKWITFLMTLLVGSSISYANADSAQVTLEAGYRHDNINWKHKVPSCDPIFKRTTKFEDIDIFQVGLKGRSMLGCNFYVRGAASFGWILDGDFKQSVSTFFRPSFSDFGSLSQDFEFSAHHREVIDDKYVYDLNIAVGYPFYFCDCTLAVSPVIGYAVDAQHLCVEHEGFNFGSFSDGFFPESGSDCCCHKFTNRWYGPFIGVDFTYRPCGECWNLYAELEYHYARFKARFDHDDFSLFGDNHSHRSRHAHGWVFGLGADYDLSCDWTLGLSVKFQDWKAHRNHRNHCGDSLSSSGFFGSSNFGREKNEHKWHSYAINLTLGKHF</sequence>
<accession>A0A0U5CMV5</accession>
<feature type="signal peptide" evidence="1">
    <location>
        <begin position="1"/>
        <end position="20"/>
    </location>
</feature>
<feature type="chain" id="PRO_5006855765" description="Protochlamydia outer membrane protein domain-containing protein" evidence="1">
    <location>
        <begin position="21"/>
        <end position="325"/>
    </location>
</feature>
<name>A0A0U5CMV5_9BACT</name>
<dbReference type="KEGG" id="pnl:PNK_0311"/>
<dbReference type="STRING" id="389348.PNK_0311"/>
<dbReference type="RefSeq" id="WP_032124942.1">
    <property type="nucleotide sequence ID" value="NZ_LN879502.1"/>
</dbReference>
<evidence type="ECO:0000313" key="3">
    <source>
        <dbReference type="EMBL" id="CUI15948.1"/>
    </source>
</evidence>
<evidence type="ECO:0000313" key="4">
    <source>
        <dbReference type="Proteomes" id="UP000069902"/>
    </source>
</evidence>
<protein>
    <recommendedName>
        <fullName evidence="2">Protochlamydia outer membrane protein domain-containing protein</fullName>
    </recommendedName>
</protein>
<evidence type="ECO:0000259" key="2">
    <source>
        <dbReference type="Pfam" id="PF17251"/>
    </source>
</evidence>
<keyword evidence="1" id="KW-0732">Signal</keyword>
<feature type="domain" description="Protochlamydia outer membrane protein" evidence="2">
    <location>
        <begin position="29"/>
        <end position="325"/>
    </location>
</feature>
<dbReference type="PATRIC" id="fig|389348.3.peg.351"/>
<dbReference type="AlphaFoldDB" id="A0A0U5CMV5"/>
<dbReference type="SUPFAM" id="SSF103515">
    <property type="entry name" value="Autotransporter"/>
    <property type="match status" value="1"/>
</dbReference>
<gene>
    <name evidence="3" type="ORF">PNK_0311</name>
</gene>
<dbReference type="Gene3D" id="2.40.128.90">
    <property type="entry name" value="OMPT-like"/>
    <property type="match status" value="1"/>
</dbReference>
<keyword evidence="4" id="KW-1185">Reference proteome</keyword>
<dbReference type="InterPro" id="IPR053724">
    <property type="entry name" value="OMP_A26_sf"/>
</dbReference>
<organism evidence="3 4">
    <name type="scientific">Candidatus Protochlamydia naegleriophila</name>
    <dbReference type="NCBI Taxonomy" id="389348"/>
    <lineage>
        <taxon>Bacteria</taxon>
        <taxon>Pseudomonadati</taxon>
        <taxon>Chlamydiota</taxon>
        <taxon>Chlamydiia</taxon>
        <taxon>Parachlamydiales</taxon>
        <taxon>Parachlamydiaceae</taxon>
        <taxon>Candidatus Protochlamydia</taxon>
    </lineage>
</organism>
<dbReference type="InParanoid" id="A0A0U5CMV5"/>
<proteinExistence type="predicted"/>
<dbReference type="Pfam" id="PF17251">
    <property type="entry name" value="Pom"/>
    <property type="match status" value="1"/>
</dbReference>
<dbReference type="EMBL" id="LN879502">
    <property type="protein sequence ID" value="CUI15948.1"/>
    <property type="molecule type" value="Genomic_DNA"/>
</dbReference>